<evidence type="ECO:0000259" key="3">
    <source>
        <dbReference type="PROSITE" id="PS50835"/>
    </source>
</evidence>
<dbReference type="Gene3D" id="2.60.40.10">
    <property type="entry name" value="Immunoglobulins"/>
    <property type="match status" value="2"/>
</dbReference>
<feature type="domain" description="Ig-like" evidence="3">
    <location>
        <begin position="109"/>
        <end position="189"/>
    </location>
</feature>
<dbReference type="Ensembl" id="ENSMALT00000007580.1">
    <property type="protein sequence ID" value="ENSMALP00000007423.1"/>
    <property type="gene ID" value="ENSMALG00000005269.1"/>
</dbReference>
<dbReference type="AlphaFoldDB" id="A0A3Q3IQV0"/>
<dbReference type="PROSITE" id="PS50835">
    <property type="entry name" value="IG_LIKE"/>
    <property type="match status" value="1"/>
</dbReference>
<reference evidence="4" key="1">
    <citation type="submission" date="2025-08" db="UniProtKB">
        <authorList>
            <consortium name="Ensembl"/>
        </authorList>
    </citation>
    <scope>IDENTIFICATION</scope>
</reference>
<dbReference type="InterPro" id="IPR050488">
    <property type="entry name" value="Ig_Fc_receptor"/>
</dbReference>
<dbReference type="Pfam" id="PF13895">
    <property type="entry name" value="Ig_2"/>
    <property type="match status" value="1"/>
</dbReference>
<reference evidence="4" key="2">
    <citation type="submission" date="2025-09" db="UniProtKB">
        <authorList>
            <consortium name="Ensembl"/>
        </authorList>
    </citation>
    <scope>IDENTIFICATION</scope>
</reference>
<dbReference type="GO" id="GO:0007166">
    <property type="term" value="P:cell surface receptor signaling pathway"/>
    <property type="evidence" value="ECO:0007669"/>
    <property type="project" value="TreeGrafter"/>
</dbReference>
<keyword evidence="5" id="KW-1185">Reference proteome</keyword>
<dbReference type="GO" id="GO:0009897">
    <property type="term" value="C:external side of plasma membrane"/>
    <property type="evidence" value="ECO:0007669"/>
    <property type="project" value="TreeGrafter"/>
</dbReference>
<evidence type="ECO:0000256" key="1">
    <source>
        <dbReference type="ARBA" id="ARBA00022729"/>
    </source>
</evidence>
<dbReference type="Proteomes" id="UP000261600">
    <property type="component" value="Unplaced"/>
</dbReference>
<dbReference type="STRING" id="43700.ENSMALP00000007423"/>
<dbReference type="InterPro" id="IPR036179">
    <property type="entry name" value="Ig-like_dom_sf"/>
</dbReference>
<evidence type="ECO:0000256" key="2">
    <source>
        <dbReference type="ARBA" id="ARBA00023157"/>
    </source>
</evidence>
<protein>
    <recommendedName>
        <fullName evidence="3">Ig-like domain-containing protein</fullName>
    </recommendedName>
</protein>
<dbReference type="SMART" id="SM00409">
    <property type="entry name" value="IG"/>
    <property type="match status" value="2"/>
</dbReference>
<dbReference type="InterPro" id="IPR007110">
    <property type="entry name" value="Ig-like_dom"/>
</dbReference>
<dbReference type="PANTHER" id="PTHR11481:SF64">
    <property type="entry name" value="FC RECEPTOR-LIKE PROTEIN 4"/>
    <property type="match status" value="1"/>
</dbReference>
<evidence type="ECO:0000313" key="5">
    <source>
        <dbReference type="Proteomes" id="UP000261600"/>
    </source>
</evidence>
<dbReference type="GO" id="GO:0004888">
    <property type="term" value="F:transmembrane signaling receptor activity"/>
    <property type="evidence" value="ECO:0007669"/>
    <property type="project" value="TreeGrafter"/>
</dbReference>
<keyword evidence="2" id="KW-1015">Disulfide bond</keyword>
<keyword evidence="1" id="KW-0732">Signal</keyword>
<name>A0A3Q3IQV0_MONAL</name>
<dbReference type="InterPro" id="IPR003599">
    <property type="entry name" value="Ig_sub"/>
</dbReference>
<evidence type="ECO:0000313" key="4">
    <source>
        <dbReference type="Ensembl" id="ENSMALP00000007423.1"/>
    </source>
</evidence>
<dbReference type="InterPro" id="IPR013783">
    <property type="entry name" value="Ig-like_fold"/>
</dbReference>
<dbReference type="PANTHER" id="PTHR11481">
    <property type="entry name" value="IMMUNOGLOBULIN FC RECEPTOR"/>
    <property type="match status" value="1"/>
</dbReference>
<organism evidence="4 5">
    <name type="scientific">Monopterus albus</name>
    <name type="common">Swamp eel</name>
    <dbReference type="NCBI Taxonomy" id="43700"/>
    <lineage>
        <taxon>Eukaryota</taxon>
        <taxon>Metazoa</taxon>
        <taxon>Chordata</taxon>
        <taxon>Craniata</taxon>
        <taxon>Vertebrata</taxon>
        <taxon>Euteleostomi</taxon>
        <taxon>Actinopterygii</taxon>
        <taxon>Neopterygii</taxon>
        <taxon>Teleostei</taxon>
        <taxon>Neoteleostei</taxon>
        <taxon>Acanthomorphata</taxon>
        <taxon>Anabantaria</taxon>
        <taxon>Synbranchiformes</taxon>
        <taxon>Synbranchidae</taxon>
        <taxon>Monopterus</taxon>
    </lineage>
</organism>
<dbReference type="GO" id="GO:0006955">
    <property type="term" value="P:immune response"/>
    <property type="evidence" value="ECO:0007669"/>
    <property type="project" value="TreeGrafter"/>
</dbReference>
<sequence>MIPAYQAGSTTSPLHNALIPTTLTSLPSSSQFFRWTYVSLSCEEDDSSAGWTLRRNTTRDTRTQCEDWGRPAGASCNISYIVPWDSGVYWCQSTQGATSNSINITVTGGAVILQSPVLPVMEGHDVTVRCEARSPPSSLPAAFYKDGSLIGAEPTGHMTIRRVSKADEGLYTCNISGHGASPPSWLSVTGQEVTLVSCNRGIIIAQNVTGMLYVKCYQGVKCFGSCVS</sequence>
<proteinExistence type="predicted"/>
<accession>A0A3Q3IQV0</accession>
<dbReference type="SUPFAM" id="SSF48726">
    <property type="entry name" value="Immunoglobulin"/>
    <property type="match status" value="2"/>
</dbReference>